<dbReference type="InterPro" id="IPR026875">
    <property type="entry name" value="PHydrolase_assoc_dom"/>
</dbReference>
<dbReference type="PATRIC" id="fig|937777.3.peg.1879"/>
<dbReference type="Proteomes" id="UP000010467">
    <property type="component" value="Chromosome"/>
</dbReference>
<dbReference type="SUPFAM" id="SSF109604">
    <property type="entry name" value="HD-domain/PDEase-like"/>
    <property type="match status" value="1"/>
</dbReference>
<evidence type="ECO:0000313" key="6">
    <source>
        <dbReference type="Proteomes" id="UP000010467"/>
    </source>
</evidence>
<dbReference type="InterPro" id="IPR050135">
    <property type="entry name" value="dGTPase-like"/>
</dbReference>
<dbReference type="PANTHER" id="PTHR11373:SF43">
    <property type="entry name" value="DEOXYGUANOSINETRIPHOSPHATE TRIPHOSPHOHYDROLASE-LIKE PROTEIN"/>
    <property type="match status" value="1"/>
</dbReference>
<evidence type="ECO:0000259" key="4">
    <source>
        <dbReference type="PROSITE" id="PS51831"/>
    </source>
</evidence>
<evidence type="ECO:0000256" key="3">
    <source>
        <dbReference type="SAM" id="MobiDB-lite"/>
    </source>
</evidence>
<dbReference type="InterPro" id="IPR006674">
    <property type="entry name" value="HD_domain"/>
</dbReference>
<dbReference type="OrthoDB" id="9803619at2"/>
<dbReference type="HAMAP" id="MF_01212">
    <property type="entry name" value="dGTPase_type2"/>
    <property type="match status" value="1"/>
</dbReference>
<dbReference type="GO" id="GO:0008832">
    <property type="term" value="F:dGTPase activity"/>
    <property type="evidence" value="ECO:0007669"/>
    <property type="project" value="TreeGrafter"/>
</dbReference>
<evidence type="ECO:0000313" key="5">
    <source>
        <dbReference type="EMBL" id="AFZ67394.1"/>
    </source>
</evidence>
<comment type="similarity">
    <text evidence="2">Belongs to the dGTPase family. Type 2 subfamily.</text>
</comment>
<dbReference type="InterPro" id="IPR023023">
    <property type="entry name" value="dNTPase_2"/>
</dbReference>
<dbReference type="Gene3D" id="1.10.3210.10">
    <property type="entry name" value="Hypothetical protein af1432"/>
    <property type="match status" value="1"/>
</dbReference>
<dbReference type="KEGG" id="dpd:Deipe_1878"/>
<dbReference type="NCBIfam" id="TIGR01353">
    <property type="entry name" value="dGTP_triPase"/>
    <property type="match status" value="1"/>
</dbReference>
<dbReference type="InterPro" id="IPR006261">
    <property type="entry name" value="dGTPase"/>
</dbReference>
<dbReference type="InterPro" id="IPR003607">
    <property type="entry name" value="HD/PDEase_dom"/>
</dbReference>
<dbReference type="SMART" id="SM00471">
    <property type="entry name" value="HDc"/>
    <property type="match status" value="1"/>
</dbReference>
<keyword evidence="1 2" id="KW-0378">Hydrolase</keyword>
<dbReference type="eggNOG" id="COG0232">
    <property type="taxonomic scope" value="Bacteria"/>
</dbReference>
<name>L0A1R3_DEIPD</name>
<dbReference type="STRING" id="937777.Deipe_1878"/>
<dbReference type="GO" id="GO:0006203">
    <property type="term" value="P:dGTP catabolic process"/>
    <property type="evidence" value="ECO:0007669"/>
    <property type="project" value="TreeGrafter"/>
</dbReference>
<reference evidence="6" key="1">
    <citation type="submission" date="2012-03" db="EMBL/GenBank/DDBJ databases">
        <title>Complete sequence of chromosome of Deinococcus peraridilitoris DSM 19664.</title>
        <authorList>
            <person name="Lucas S."/>
            <person name="Copeland A."/>
            <person name="Lapidus A."/>
            <person name="Glavina del Rio T."/>
            <person name="Dalin E."/>
            <person name="Tice H."/>
            <person name="Bruce D."/>
            <person name="Goodwin L."/>
            <person name="Pitluck S."/>
            <person name="Peters L."/>
            <person name="Mikhailova N."/>
            <person name="Lu M."/>
            <person name="Kyrpides N."/>
            <person name="Mavromatis K."/>
            <person name="Ivanova N."/>
            <person name="Brettin T."/>
            <person name="Detter J.C."/>
            <person name="Han C."/>
            <person name="Larimer F."/>
            <person name="Land M."/>
            <person name="Hauser L."/>
            <person name="Markowitz V."/>
            <person name="Cheng J.-F."/>
            <person name="Hugenholtz P."/>
            <person name="Woyke T."/>
            <person name="Wu D."/>
            <person name="Pukall R."/>
            <person name="Steenblock K."/>
            <person name="Brambilla E."/>
            <person name="Klenk H.-P."/>
            <person name="Eisen J.A."/>
        </authorList>
    </citation>
    <scope>NUCLEOTIDE SEQUENCE [LARGE SCALE GENOMIC DNA]</scope>
    <source>
        <strain evidence="6">DSM 19664 / LMG 22246 / CIP 109416 / KR-200</strain>
    </source>
</reference>
<dbReference type="HOGENOM" id="CLU_028163_1_0_0"/>
<dbReference type="Pfam" id="PF13286">
    <property type="entry name" value="HD_assoc"/>
    <property type="match status" value="1"/>
</dbReference>
<evidence type="ECO:0000256" key="1">
    <source>
        <dbReference type="ARBA" id="ARBA00022801"/>
    </source>
</evidence>
<dbReference type="FunFam" id="1.10.3210.10:FF:000024">
    <property type="entry name" value="Deoxyguanosinetriphosphate triphosphohydrolase-like protein"/>
    <property type="match status" value="1"/>
</dbReference>
<evidence type="ECO:0000256" key="2">
    <source>
        <dbReference type="HAMAP-Rule" id="MF_01212"/>
    </source>
</evidence>
<protein>
    <recommendedName>
        <fullName evidence="2">Deoxyguanosinetriphosphate triphosphohydrolase-like protein</fullName>
    </recommendedName>
</protein>
<feature type="region of interest" description="Disordered" evidence="3">
    <location>
        <begin position="24"/>
        <end position="45"/>
    </location>
</feature>
<dbReference type="Pfam" id="PF01966">
    <property type="entry name" value="HD"/>
    <property type="match status" value="1"/>
</dbReference>
<gene>
    <name evidence="5" type="ordered locus">Deipe_1878</name>
</gene>
<dbReference type="PANTHER" id="PTHR11373">
    <property type="entry name" value="DEOXYNUCLEOSIDE TRIPHOSPHATE TRIPHOSPHOHYDROLASE"/>
    <property type="match status" value="1"/>
</dbReference>
<dbReference type="CDD" id="cd00077">
    <property type="entry name" value="HDc"/>
    <property type="match status" value="1"/>
</dbReference>
<sequence>MLVSRDMLLQRERATLAPYATFSDESRGRRYPEGESAHRSPYQKDRDRVLHTTAFRRLEYKTQVFVNYQGDYYRTRLTHTLEVTQVARSVALALGLNETLAETIALAHDLGHPPFGHAGERILNGLMREHGGFEHNRQSLRIVTQIENRYEGFPGLNLTWETLEGIVKHETLFDQEETSDIPDYEPSWRPSLEAQIANVADETAYNAHDLDDGLRSGLITPRDLRGLALWDKFIEELNLDPDHFDEKQRRIVIRELLGWMINDLIQESHRRIEYYGVTTLGDVRRVEAPLIGQTDEARALLSDLKRFLFAHLYNHHRVVRQVHKAEHFLRTLFEAYCKRPAMLPPSVREVEKKHGLERAVCDYLAGMTDRYAMEEYRKLYDPYVRT</sequence>
<dbReference type="PROSITE" id="PS51831">
    <property type="entry name" value="HD"/>
    <property type="match status" value="1"/>
</dbReference>
<dbReference type="NCBIfam" id="NF002326">
    <property type="entry name" value="PRK01286.1-1"/>
    <property type="match status" value="1"/>
</dbReference>
<dbReference type="AlphaFoldDB" id="L0A1R3"/>
<keyword evidence="6" id="KW-1185">Reference proteome</keyword>
<feature type="domain" description="HD" evidence="4">
    <location>
        <begin position="76"/>
        <end position="206"/>
    </location>
</feature>
<accession>L0A1R3</accession>
<proteinExistence type="inferred from homology"/>
<dbReference type="EMBL" id="CP003382">
    <property type="protein sequence ID" value="AFZ67394.1"/>
    <property type="molecule type" value="Genomic_DNA"/>
</dbReference>
<organism evidence="5 6">
    <name type="scientific">Deinococcus peraridilitoris (strain DSM 19664 / LMG 22246 / CIP 109416 / KR-200)</name>
    <dbReference type="NCBI Taxonomy" id="937777"/>
    <lineage>
        <taxon>Bacteria</taxon>
        <taxon>Thermotogati</taxon>
        <taxon>Deinococcota</taxon>
        <taxon>Deinococci</taxon>
        <taxon>Deinococcales</taxon>
        <taxon>Deinococcaceae</taxon>
        <taxon>Deinococcus</taxon>
    </lineage>
</organism>